<evidence type="ECO:0000256" key="1">
    <source>
        <dbReference type="ARBA" id="ARBA00004651"/>
    </source>
</evidence>
<protein>
    <submittedName>
        <fullName evidence="16">Monovalent cation/H+ antiporter subunit A</fullName>
    </submittedName>
</protein>
<evidence type="ECO:0000259" key="12">
    <source>
        <dbReference type="Pfam" id="PF00662"/>
    </source>
</evidence>
<evidence type="ECO:0000256" key="4">
    <source>
        <dbReference type="ARBA" id="ARBA00022475"/>
    </source>
</evidence>
<organism evidence="16 17">
    <name type="scientific">Thiorhodococcus fuscus</name>
    <dbReference type="NCBI Taxonomy" id="527200"/>
    <lineage>
        <taxon>Bacteria</taxon>
        <taxon>Pseudomonadati</taxon>
        <taxon>Pseudomonadota</taxon>
        <taxon>Gammaproteobacteria</taxon>
        <taxon>Chromatiales</taxon>
        <taxon>Chromatiaceae</taxon>
        <taxon>Thiorhodococcus</taxon>
    </lineage>
</organism>
<feature type="transmembrane region" description="Helical" evidence="10">
    <location>
        <begin position="363"/>
        <end position="394"/>
    </location>
</feature>
<evidence type="ECO:0000256" key="7">
    <source>
        <dbReference type="ARBA" id="ARBA00023065"/>
    </source>
</evidence>
<dbReference type="InterPro" id="IPR046806">
    <property type="entry name" value="MrpA_C/MbhE"/>
</dbReference>
<evidence type="ECO:0000259" key="14">
    <source>
        <dbReference type="Pfam" id="PF13244"/>
    </source>
</evidence>
<dbReference type="InterPro" id="IPR007182">
    <property type="entry name" value="MnhB"/>
</dbReference>
<keyword evidence="8 10" id="KW-0472">Membrane</keyword>
<feature type="transmembrane region" description="Helical" evidence="10">
    <location>
        <begin position="210"/>
        <end position="235"/>
    </location>
</feature>
<evidence type="ECO:0000256" key="8">
    <source>
        <dbReference type="ARBA" id="ARBA00023136"/>
    </source>
</evidence>
<evidence type="ECO:0000256" key="3">
    <source>
        <dbReference type="ARBA" id="ARBA00022449"/>
    </source>
</evidence>
<comment type="subcellular location">
    <subcellularLocation>
        <location evidence="1">Cell membrane</location>
        <topology evidence="1">Multi-pass membrane protein</topology>
    </subcellularLocation>
    <subcellularLocation>
        <location evidence="9">Membrane</location>
        <topology evidence="9">Multi-pass membrane protein</topology>
    </subcellularLocation>
</comment>
<dbReference type="InterPro" id="IPR025383">
    <property type="entry name" value="MrpA_C/MbhD"/>
</dbReference>
<feature type="transmembrane region" description="Helical" evidence="10">
    <location>
        <begin position="464"/>
        <end position="482"/>
    </location>
</feature>
<keyword evidence="6 10" id="KW-1133">Transmembrane helix</keyword>
<feature type="transmembrane region" description="Helical" evidence="10">
    <location>
        <begin position="813"/>
        <end position="834"/>
    </location>
</feature>
<feature type="transmembrane region" description="Helical" evidence="10">
    <location>
        <begin position="846"/>
        <end position="867"/>
    </location>
</feature>
<dbReference type="EMBL" id="JBHUHX010000016">
    <property type="protein sequence ID" value="MFD2112010.1"/>
    <property type="molecule type" value="Genomic_DNA"/>
</dbReference>
<keyword evidence="2" id="KW-0813">Transport</keyword>
<feature type="transmembrane region" description="Helical" evidence="10">
    <location>
        <begin position="303"/>
        <end position="321"/>
    </location>
</feature>
<dbReference type="InterPro" id="IPR001750">
    <property type="entry name" value="ND/Mrp_TM"/>
</dbReference>
<feature type="domain" description="NADH:quinone oxidoreductase/Mrp antiporter transmembrane" evidence="11">
    <location>
        <begin position="131"/>
        <end position="405"/>
    </location>
</feature>
<feature type="transmembrane region" description="Helical" evidence="10">
    <location>
        <begin position="167"/>
        <end position="190"/>
    </location>
</feature>
<keyword evidence="17" id="KW-1185">Reference proteome</keyword>
<dbReference type="NCBIfam" id="NF009288">
    <property type="entry name" value="PRK12648.1"/>
    <property type="match status" value="1"/>
</dbReference>
<feature type="transmembrane region" description="Helical" evidence="10">
    <location>
        <begin position="414"/>
        <end position="435"/>
    </location>
</feature>
<dbReference type="InterPro" id="IPR001516">
    <property type="entry name" value="Proton_antipo_N"/>
</dbReference>
<feature type="domain" description="MrpA C-terminal/MbhD" evidence="14">
    <location>
        <begin position="628"/>
        <end position="691"/>
    </location>
</feature>
<dbReference type="Pfam" id="PF20501">
    <property type="entry name" value="MbhE"/>
    <property type="match status" value="1"/>
</dbReference>
<feature type="domain" description="Na+/H+ antiporter MnhB subunit-related protein" evidence="13">
    <location>
        <begin position="816"/>
        <end position="938"/>
    </location>
</feature>
<comment type="caution">
    <text evidence="16">The sequence shown here is derived from an EMBL/GenBank/DDBJ whole genome shotgun (WGS) entry which is preliminary data.</text>
</comment>
<keyword evidence="5 9" id="KW-0812">Transmembrane</keyword>
<proteinExistence type="predicted"/>
<dbReference type="Pfam" id="PF04039">
    <property type="entry name" value="MnhB"/>
    <property type="match status" value="1"/>
</dbReference>
<dbReference type="PANTHER" id="PTHR43373">
    <property type="entry name" value="NA(+)/H(+) ANTIPORTER SUBUNIT"/>
    <property type="match status" value="1"/>
</dbReference>
<evidence type="ECO:0000256" key="5">
    <source>
        <dbReference type="ARBA" id="ARBA00022692"/>
    </source>
</evidence>
<feature type="transmembrane region" description="Helical" evidence="10">
    <location>
        <begin position="644"/>
        <end position="665"/>
    </location>
</feature>
<dbReference type="Pfam" id="PF00361">
    <property type="entry name" value="Proton_antipo_M"/>
    <property type="match status" value="1"/>
</dbReference>
<feature type="transmembrane region" description="Helical" evidence="10">
    <location>
        <begin position="619"/>
        <end position="637"/>
    </location>
</feature>
<accession>A0ABW4Y8G8</accession>
<feature type="transmembrane region" description="Helical" evidence="10">
    <location>
        <begin position="32"/>
        <end position="52"/>
    </location>
</feature>
<feature type="transmembrane region" description="Helical" evidence="10">
    <location>
        <begin position="577"/>
        <end position="599"/>
    </location>
</feature>
<feature type="transmembrane region" description="Helical" evidence="10">
    <location>
        <begin position="707"/>
        <end position="726"/>
    </location>
</feature>
<evidence type="ECO:0000256" key="9">
    <source>
        <dbReference type="RuleBase" id="RU000320"/>
    </source>
</evidence>
<feature type="transmembrane region" description="Helical" evidence="10">
    <location>
        <begin position="879"/>
        <end position="897"/>
    </location>
</feature>
<evidence type="ECO:0000259" key="11">
    <source>
        <dbReference type="Pfam" id="PF00361"/>
    </source>
</evidence>
<feature type="transmembrane region" description="Helical" evidence="10">
    <location>
        <begin position="917"/>
        <end position="941"/>
    </location>
</feature>
<evidence type="ECO:0000313" key="16">
    <source>
        <dbReference type="EMBL" id="MFD2112010.1"/>
    </source>
</evidence>
<sequence length="970" mass="102922">MIAIAPPLVAILLFPLFGALLAPLAERRWARAPSVVAAVASTLALVALLLQVPSIVEGTTPLQQWAWLPAMGLDLALRCDGLSLLFALLILGMGLLVDLYARYYLPTDAPRGRFYGLLLTFQCAMLGIVLSDNLLLLVLFWELTSLVSFLLIGFDPSTAGARRGARMALLVTGAGGLALLAGVLLLGSVVGSLSLTDALAAGDRVHEHPLYLPILLLILLGAFTKSAQVPFHFWLPGAMSAPTPVSAYLHSATMVKAGVFLLARLFPILADGGLWFALVGGVGLATFLFGAYVALFKHDMKGLLAYSTISHLGLIVFLIGLGTPLGVVAGLFHAINHAVFKASLFMAAGIIDHETGTRDLRRLSGLFVFLPITGTLAMVAAASMAGVPLLNGFLSKEMFFIETLDSVRIAGWPLLHWLMPAAAVLGGAFSAAYSLRLIHDVFFDGRFDGQSLGLSKPPQEPRRLMRLPIEVLVAVCLLVGIFPEQVVRPLLSLGARGVLGFVPDYHLSPWQGWSPAFQMSLAALGGALLIHILRRSLFAVHARWFPPARGARGFQRSSARLLGLAYRARQRIESLSLPANLAWLVATAILLAILGWIMARPSDGIPIRWIAVTPTPLDGPSLAAAAILTLSTLGVVLRRGDRLWALLLMGAVGLVVSLAFVHFSAPDLALTQVSVEIVTTLLLLLVLTLLPNSLDLRPSRWRQRRDLLLAVSGGIGSAVLAALMMLRPAKPISDGYLQAAKPLAGAGNVVNAILVDFRALDTLGEISVLAIAAVGIAVMARGLTLRLPARGVTAGSRARPEDRSASDRDARHPLMLTAVARPVLPAALMLAAFLLLRGHEAPGGGFVAGLVVGAALILLQVANGFGWTAARVHPDYLRLIGLGLLLALLTGVGALLFDRSLLTSAMLHWTLPLFGEVRLTSTLIFDVGVLLVVTGTLLLVLESLGRLSDSGREPPGRRDVLTIGASREVG</sequence>
<keyword evidence="7" id="KW-0406">Ion transport</keyword>
<evidence type="ECO:0000256" key="6">
    <source>
        <dbReference type="ARBA" id="ARBA00022989"/>
    </source>
</evidence>
<evidence type="ECO:0000256" key="10">
    <source>
        <dbReference type="SAM" id="Phobius"/>
    </source>
</evidence>
<feature type="transmembrane region" description="Helical" evidence="10">
    <location>
        <begin position="766"/>
        <end position="783"/>
    </location>
</feature>
<feature type="transmembrane region" description="Helical" evidence="10">
    <location>
        <begin position="327"/>
        <end position="351"/>
    </location>
</feature>
<dbReference type="RefSeq" id="WP_386025911.1">
    <property type="nucleotide sequence ID" value="NZ_JBHUHX010000016.1"/>
</dbReference>
<feature type="domain" description="NADH-Ubiquinone oxidoreductase (complex I) chain 5 N-terminal" evidence="12">
    <location>
        <begin position="68"/>
        <end position="115"/>
    </location>
</feature>
<feature type="transmembrane region" description="Helical" evidence="10">
    <location>
        <begin position="6"/>
        <end position="25"/>
    </location>
</feature>
<evidence type="ECO:0000259" key="15">
    <source>
        <dbReference type="Pfam" id="PF20501"/>
    </source>
</evidence>
<feature type="transmembrane region" description="Helical" evidence="10">
    <location>
        <begin position="81"/>
        <end position="101"/>
    </location>
</feature>
<keyword evidence="4" id="KW-1003">Cell membrane</keyword>
<keyword evidence="3" id="KW-0050">Antiport</keyword>
<dbReference type="InterPro" id="IPR050616">
    <property type="entry name" value="CPA3_Na-H_Antiporter_A"/>
</dbReference>
<feature type="transmembrane region" description="Helical" evidence="10">
    <location>
        <begin position="113"/>
        <end position="130"/>
    </location>
</feature>
<feature type="transmembrane region" description="Helical" evidence="10">
    <location>
        <begin position="275"/>
        <end position="296"/>
    </location>
</feature>
<feature type="transmembrane region" description="Helical" evidence="10">
    <location>
        <begin position="247"/>
        <end position="269"/>
    </location>
</feature>
<feature type="transmembrane region" description="Helical" evidence="10">
    <location>
        <begin position="136"/>
        <end position="155"/>
    </location>
</feature>
<dbReference type="PANTHER" id="PTHR43373:SF1">
    <property type="entry name" value="NA(+)_H(+) ANTIPORTER SUBUNIT A"/>
    <property type="match status" value="1"/>
</dbReference>
<feature type="domain" description="MrpA C-terminal/MbhE" evidence="15">
    <location>
        <begin position="702"/>
        <end position="781"/>
    </location>
</feature>
<dbReference type="Pfam" id="PF13244">
    <property type="entry name" value="MbhD"/>
    <property type="match status" value="1"/>
</dbReference>
<feature type="transmembrane region" description="Helical" evidence="10">
    <location>
        <begin position="677"/>
        <end position="695"/>
    </location>
</feature>
<evidence type="ECO:0000313" key="17">
    <source>
        <dbReference type="Proteomes" id="UP001597337"/>
    </source>
</evidence>
<dbReference type="PRINTS" id="PR01434">
    <property type="entry name" value="NADHDHGNASE5"/>
</dbReference>
<name>A0ABW4Y8G8_9GAMM</name>
<feature type="transmembrane region" description="Helical" evidence="10">
    <location>
        <begin position="513"/>
        <end position="533"/>
    </location>
</feature>
<gene>
    <name evidence="16" type="ORF">ACFSJC_09185</name>
</gene>
<dbReference type="Proteomes" id="UP001597337">
    <property type="component" value="Unassembled WGS sequence"/>
</dbReference>
<evidence type="ECO:0000256" key="2">
    <source>
        <dbReference type="ARBA" id="ARBA00022448"/>
    </source>
</evidence>
<reference evidence="17" key="1">
    <citation type="journal article" date="2019" name="Int. J. Syst. Evol. Microbiol.">
        <title>The Global Catalogue of Microorganisms (GCM) 10K type strain sequencing project: providing services to taxonomists for standard genome sequencing and annotation.</title>
        <authorList>
            <consortium name="The Broad Institute Genomics Platform"/>
            <consortium name="The Broad Institute Genome Sequencing Center for Infectious Disease"/>
            <person name="Wu L."/>
            <person name="Ma J."/>
        </authorList>
    </citation>
    <scope>NUCLEOTIDE SEQUENCE [LARGE SCALE GENOMIC DNA]</scope>
    <source>
        <strain evidence="17">KACC 12597</strain>
    </source>
</reference>
<evidence type="ECO:0000259" key="13">
    <source>
        <dbReference type="Pfam" id="PF04039"/>
    </source>
</evidence>
<dbReference type="Pfam" id="PF00662">
    <property type="entry name" value="Proton_antipo_N"/>
    <property type="match status" value="1"/>
</dbReference>